<keyword evidence="5" id="KW-0677">Repeat</keyword>
<name>A0A9E7LB11_9LILI</name>
<keyword evidence="8" id="KW-0496">Mitochondrion</keyword>
<keyword evidence="4 10" id="KW-0812">Transmembrane</keyword>
<evidence type="ECO:0000256" key="2">
    <source>
        <dbReference type="ARBA" id="ARBA00006375"/>
    </source>
</evidence>
<proteinExistence type="inferred from homology"/>
<evidence type="ECO:0000256" key="7">
    <source>
        <dbReference type="ARBA" id="ARBA00022989"/>
    </source>
</evidence>
<keyword evidence="6" id="KW-0999">Mitochondrion inner membrane</keyword>
<sequence length="476" mass="52535">MVHFQREPSRPTAIRVRLRYERVGGRKESQDKDLEKPLEIDRQSILLFFCFVRMISATAIMSASEKATASSSPSSAPSPPCRLSSSDSKMGFAERAISAAGAALVSSIIVNPLDVAKTRLQAQAAGVPYNTSQHQICMAVRCYPSYIYGEQYCASTCCPSDCSRYKEHWMFSTRLWRGTNASLVLAVPTVGIYLPCYDMLRNWMEYITVNSYPNLTPYVPLLAGSAARTLACLACSPIELARTQNCYTDQQAFKASRAGGKPPGIRTTLLGVLSPSRSNNHLEKIQGFRVLWMGAGAQLARDVPFSAICWSTLEPIRRRLLGLVGEDGNAASVLGVNFLAGYVAGSLAAAVTCPLDVAKTRRQIECDSSNMEFGMVVSEGSGENAENNHKANHRRSLEVRAKARRGFSRASDRAWDVQGLPWESWFPFMRSSSIFCTEGRPPHELSTKNFWSHQWFVSLGQARWVIKKKGGDISSL</sequence>
<evidence type="ECO:0000256" key="4">
    <source>
        <dbReference type="ARBA" id="ARBA00022692"/>
    </source>
</evidence>
<dbReference type="Proteomes" id="UP001055439">
    <property type="component" value="Chromosome 9"/>
</dbReference>
<dbReference type="PANTHER" id="PTHR45760">
    <property type="entry name" value="FI19922P1-RELATED"/>
    <property type="match status" value="1"/>
</dbReference>
<keyword evidence="7" id="KW-1133">Transmembrane helix</keyword>
<comment type="similarity">
    <text evidence="2 11">Belongs to the mitochondrial carrier (TC 2.A.29) family.</text>
</comment>
<evidence type="ECO:0000313" key="13">
    <source>
        <dbReference type="EMBL" id="URE44345.1"/>
    </source>
</evidence>
<dbReference type="SUPFAM" id="SSF103506">
    <property type="entry name" value="Mitochondrial carrier"/>
    <property type="match status" value="1"/>
</dbReference>
<comment type="subcellular location">
    <subcellularLocation>
        <location evidence="1">Mitochondrion inner membrane</location>
        <topology evidence="1">Multi-pass membrane protein</topology>
    </subcellularLocation>
</comment>
<evidence type="ECO:0000256" key="9">
    <source>
        <dbReference type="ARBA" id="ARBA00023136"/>
    </source>
</evidence>
<evidence type="ECO:0000256" key="1">
    <source>
        <dbReference type="ARBA" id="ARBA00004448"/>
    </source>
</evidence>
<protein>
    <submittedName>
        <fullName evidence="13">Solute carrier family 25 member</fullName>
    </submittedName>
</protein>
<feature type="region of interest" description="Disordered" evidence="12">
    <location>
        <begin position="67"/>
        <end position="87"/>
    </location>
</feature>
<dbReference type="PANTHER" id="PTHR45760:SF2">
    <property type="entry name" value="FI19922P1-RELATED"/>
    <property type="match status" value="1"/>
</dbReference>
<keyword evidence="14" id="KW-1185">Reference proteome</keyword>
<dbReference type="PROSITE" id="PS50920">
    <property type="entry name" value="SOLCAR"/>
    <property type="match status" value="2"/>
</dbReference>
<evidence type="ECO:0000256" key="10">
    <source>
        <dbReference type="PROSITE-ProRule" id="PRU00282"/>
    </source>
</evidence>
<dbReference type="Pfam" id="PF00153">
    <property type="entry name" value="Mito_carr"/>
    <property type="match status" value="3"/>
</dbReference>
<gene>
    <name evidence="13" type="ORF">MUK42_24975</name>
</gene>
<dbReference type="GO" id="GO:1990542">
    <property type="term" value="P:mitochondrial transmembrane transport"/>
    <property type="evidence" value="ECO:0007669"/>
    <property type="project" value="InterPro"/>
</dbReference>
<dbReference type="GO" id="GO:0005743">
    <property type="term" value="C:mitochondrial inner membrane"/>
    <property type="evidence" value="ECO:0007669"/>
    <property type="project" value="UniProtKB-SubCell"/>
</dbReference>
<evidence type="ECO:0000256" key="11">
    <source>
        <dbReference type="RuleBase" id="RU000488"/>
    </source>
</evidence>
<keyword evidence="9 10" id="KW-0472">Membrane</keyword>
<evidence type="ECO:0000256" key="12">
    <source>
        <dbReference type="SAM" id="MobiDB-lite"/>
    </source>
</evidence>
<feature type="repeat" description="Solcar" evidence="10">
    <location>
        <begin position="90"/>
        <end position="203"/>
    </location>
</feature>
<feature type="repeat" description="Solcar" evidence="10">
    <location>
        <begin position="215"/>
        <end position="319"/>
    </location>
</feature>
<dbReference type="InterPro" id="IPR023395">
    <property type="entry name" value="MCP_dom_sf"/>
</dbReference>
<feature type="compositionally biased region" description="Low complexity" evidence="12">
    <location>
        <begin position="67"/>
        <end position="86"/>
    </location>
</feature>
<dbReference type="InterPro" id="IPR018108">
    <property type="entry name" value="MCP_transmembrane"/>
</dbReference>
<reference evidence="13" key="1">
    <citation type="submission" date="2022-05" db="EMBL/GenBank/DDBJ databases">
        <title>The Musa troglodytarum L. genome provides insights into the mechanism of non-climacteric behaviour and enrichment of carotenoids.</title>
        <authorList>
            <person name="Wang J."/>
        </authorList>
    </citation>
    <scope>NUCLEOTIDE SEQUENCE</scope>
    <source>
        <tissue evidence="13">Leaf</tissue>
    </source>
</reference>
<keyword evidence="3 11" id="KW-0813">Transport</keyword>
<accession>A0A9E7LB11</accession>
<evidence type="ECO:0000256" key="8">
    <source>
        <dbReference type="ARBA" id="ARBA00023128"/>
    </source>
</evidence>
<dbReference type="AlphaFoldDB" id="A0A9E7LB11"/>
<organism evidence="13 14">
    <name type="scientific">Musa troglodytarum</name>
    <name type="common">fe'i banana</name>
    <dbReference type="NCBI Taxonomy" id="320322"/>
    <lineage>
        <taxon>Eukaryota</taxon>
        <taxon>Viridiplantae</taxon>
        <taxon>Streptophyta</taxon>
        <taxon>Embryophyta</taxon>
        <taxon>Tracheophyta</taxon>
        <taxon>Spermatophyta</taxon>
        <taxon>Magnoliopsida</taxon>
        <taxon>Liliopsida</taxon>
        <taxon>Zingiberales</taxon>
        <taxon>Musaceae</taxon>
        <taxon>Musa</taxon>
    </lineage>
</organism>
<evidence type="ECO:0000256" key="5">
    <source>
        <dbReference type="ARBA" id="ARBA00022737"/>
    </source>
</evidence>
<dbReference type="OrthoDB" id="1747031at2759"/>
<dbReference type="Gene3D" id="1.50.40.10">
    <property type="entry name" value="Mitochondrial carrier domain"/>
    <property type="match status" value="2"/>
</dbReference>
<evidence type="ECO:0000256" key="3">
    <source>
        <dbReference type="ARBA" id="ARBA00022448"/>
    </source>
</evidence>
<dbReference type="InterPro" id="IPR045315">
    <property type="entry name" value="Mtm1-like"/>
</dbReference>
<evidence type="ECO:0000256" key="6">
    <source>
        <dbReference type="ARBA" id="ARBA00022792"/>
    </source>
</evidence>
<dbReference type="EMBL" id="CP097511">
    <property type="protein sequence ID" value="URE44345.1"/>
    <property type="molecule type" value="Genomic_DNA"/>
</dbReference>
<evidence type="ECO:0000313" key="14">
    <source>
        <dbReference type="Proteomes" id="UP001055439"/>
    </source>
</evidence>